<evidence type="ECO:0000313" key="3">
    <source>
        <dbReference type="Proteomes" id="UP000251993"/>
    </source>
</evidence>
<dbReference type="EMBL" id="CP030850">
    <property type="protein sequence ID" value="AXE16274.1"/>
    <property type="molecule type" value="Genomic_DNA"/>
</dbReference>
<proteinExistence type="predicted"/>
<dbReference type="KEGG" id="run:DR864_00025"/>
<reference evidence="1 3" key="1">
    <citation type="submission" date="2018-07" db="EMBL/GenBank/DDBJ databases">
        <title>Genome sequencing of Runella.</title>
        <authorList>
            <person name="Baek M.-G."/>
            <person name="Yi H."/>
        </authorList>
    </citation>
    <scope>NUCLEOTIDE SEQUENCE [LARGE SCALE GENOMIC DNA]</scope>
    <source>
        <strain evidence="1 3">HYN0085</strain>
    </source>
</reference>
<gene>
    <name evidence="1" type="ORF">DR864_00025</name>
    <name evidence="2" type="ORF">DR864_00305</name>
</gene>
<name>A0A344TC47_9BACT</name>
<dbReference type="Proteomes" id="UP000251993">
    <property type="component" value="Chromosome"/>
</dbReference>
<dbReference type="EMBL" id="CP030850">
    <property type="protein sequence ID" value="AXE16218.1"/>
    <property type="molecule type" value="Genomic_DNA"/>
</dbReference>
<sequence length="64" mass="7352">MSSDLEKKRQELISSIEKTIVLASEGQIDILKFQLRSGAITEEEYQKQVDFYLDEINKTKNSGD</sequence>
<evidence type="ECO:0000313" key="1">
    <source>
        <dbReference type="EMBL" id="AXE16218.1"/>
    </source>
</evidence>
<dbReference type="KEGG" id="run:DR864_00305"/>
<protein>
    <submittedName>
        <fullName evidence="1">Uncharacterized protein</fullName>
    </submittedName>
</protein>
<accession>A0A344TC47</accession>
<evidence type="ECO:0000313" key="2">
    <source>
        <dbReference type="EMBL" id="AXE16274.1"/>
    </source>
</evidence>
<dbReference type="RefSeq" id="WP_114065039.1">
    <property type="nucleotide sequence ID" value="NZ_CP030850.1"/>
</dbReference>
<keyword evidence="3" id="KW-1185">Reference proteome</keyword>
<dbReference type="AlphaFoldDB" id="A0A344TC47"/>
<organism evidence="1 3">
    <name type="scientific">Runella rosea</name>
    <dbReference type="NCBI Taxonomy" id="2259595"/>
    <lineage>
        <taxon>Bacteria</taxon>
        <taxon>Pseudomonadati</taxon>
        <taxon>Bacteroidota</taxon>
        <taxon>Cytophagia</taxon>
        <taxon>Cytophagales</taxon>
        <taxon>Spirosomataceae</taxon>
        <taxon>Runella</taxon>
    </lineage>
</organism>